<dbReference type="CDD" id="cd01483">
    <property type="entry name" value="E1_enzyme_family"/>
    <property type="match status" value="1"/>
</dbReference>
<dbReference type="InterPro" id="IPR000415">
    <property type="entry name" value="Nitroreductase-like"/>
</dbReference>
<evidence type="ECO:0000313" key="2">
    <source>
        <dbReference type="EMBL" id="MCQ4118369.1"/>
    </source>
</evidence>
<name>A0ABT1Q7Y3_9NOCA</name>
<keyword evidence="3" id="KW-1185">Reference proteome</keyword>
<dbReference type="Gene3D" id="3.40.50.720">
    <property type="entry name" value="NAD(P)-binding Rossmann-like Domain"/>
    <property type="match status" value="1"/>
</dbReference>
<proteinExistence type="predicted"/>
<dbReference type="InterPro" id="IPR000594">
    <property type="entry name" value="ThiF_NAD_FAD-bd"/>
</dbReference>
<reference evidence="2 3" key="1">
    <citation type="submission" date="2022-07" db="EMBL/GenBank/DDBJ databases">
        <title>Degradation activity of malathion, p-nitrophenol and potential low-temperature adaptation strategy of Rhodococcus sp. FXJ9.536.</title>
        <authorList>
            <person name="Huang J."/>
            <person name="Huang Y."/>
        </authorList>
    </citation>
    <scope>NUCLEOTIDE SEQUENCE [LARGE SCALE GENOMIC DNA]</scope>
    <source>
        <strain evidence="2 3">FXJ9.536</strain>
    </source>
</reference>
<dbReference type="SUPFAM" id="SSF69572">
    <property type="entry name" value="Activating enzymes of the ubiquitin-like proteins"/>
    <property type="match status" value="1"/>
</dbReference>
<dbReference type="Pfam" id="PF00899">
    <property type="entry name" value="ThiF"/>
    <property type="match status" value="1"/>
</dbReference>
<dbReference type="RefSeq" id="WP_255965775.1">
    <property type="nucleotide sequence ID" value="NZ_JANFQF010000002.1"/>
</dbReference>
<dbReference type="InterPro" id="IPR045886">
    <property type="entry name" value="ThiF/MoeB/HesA"/>
</dbReference>
<dbReference type="SUPFAM" id="SSF55469">
    <property type="entry name" value="FMN-dependent nitroreductase-like"/>
    <property type="match status" value="1"/>
</dbReference>
<dbReference type="EMBL" id="JANFQF010000002">
    <property type="protein sequence ID" value="MCQ4118369.1"/>
    <property type="molecule type" value="Genomic_DNA"/>
</dbReference>
<dbReference type="Gene3D" id="3.40.109.10">
    <property type="entry name" value="NADH Oxidase"/>
    <property type="match status" value="1"/>
</dbReference>
<dbReference type="PANTHER" id="PTHR43267:SF3">
    <property type="entry name" value="THIF PROTEIN"/>
    <property type="match status" value="1"/>
</dbReference>
<comment type="caution">
    <text evidence="2">The sequence shown here is derived from an EMBL/GenBank/DDBJ whole genome shotgun (WGS) entry which is preliminary data.</text>
</comment>
<dbReference type="PANTHER" id="PTHR43267">
    <property type="entry name" value="TRNA THREONYLCARBAMOYLADENOSINE DEHYDRATASE"/>
    <property type="match status" value="1"/>
</dbReference>
<dbReference type="NCBIfam" id="NF005901">
    <property type="entry name" value="PRK07877.1"/>
    <property type="match status" value="1"/>
</dbReference>
<feature type="domain" description="THIF-type NAD/FAD binding fold" evidence="1">
    <location>
        <begin position="88"/>
        <end position="236"/>
    </location>
</feature>
<sequence length="713" mass="77274">MNDFRGDYAALLLDEEVPDDAELLDLLRQDPAVVFVDRLEIQRANLRSLVPVPGPEVTEERPIWAYYSWRRTVVRLLGPASFRLLRLDRNRNKITAQQQERLREVTVGIVGLSVGHAVALALTLEGACGALRLADFDTMELSNLNRVPGTVLDLGVNKAVVAARRLAEIDPYMEVSLWEDGVGTDTVAAFLDGTDVVIDECDSLDVKLSLRQEARRRRLPVLMATSDRGLVDVERFDLERERPLFHGVLGDVDVDSLAGLGAREKIPLVLRILDAGQLSTAMAASLVEVDETISTWPQLGGDVLLGGAQVAAAVRRIGLGQPLASGRCRMDLDEHLDALAEPMTPEPVIQEPAPADFTAARGTAPLDAVDTVLESAALAPSGGNVQPWKILADDEALSFFLAHEHTTEMDVAHRGSLVAIGAALHNARIAAAAAGILGEVRLHSGTPGGPVATMTFVSGDDPELARRYLHMRERTTNRNVGVPGPLDSALADLLSEDAEKEGGRLRLVTEREAVAAIGEILAESDRIRFLTPTLHREMIGELRWPPADPVDVGIDIRALELDSAELSTLALLRRPEVMEHVGGQDGGRALGNSTRDRVSSSSAIAVLSVRGGDALDYMRGGQATESVWITAQEHGLAVQPISPVFLYGVERAEFEQLSPRYARSLEGLRRELVELVGVGKEESLIMVLRLSHAPAPSMRSARRSDRIGRRTTS</sequence>
<organism evidence="2 3">
    <name type="scientific">Rhodococcus tibetensis</name>
    <dbReference type="NCBI Taxonomy" id="2965064"/>
    <lineage>
        <taxon>Bacteria</taxon>
        <taxon>Bacillati</taxon>
        <taxon>Actinomycetota</taxon>
        <taxon>Actinomycetes</taxon>
        <taxon>Mycobacteriales</taxon>
        <taxon>Nocardiaceae</taxon>
        <taxon>Rhodococcus</taxon>
    </lineage>
</organism>
<evidence type="ECO:0000313" key="3">
    <source>
        <dbReference type="Proteomes" id="UP001524501"/>
    </source>
</evidence>
<accession>A0ABT1Q7Y3</accession>
<protein>
    <submittedName>
        <fullName evidence="2">Rv1355c family protein</fullName>
    </submittedName>
</protein>
<evidence type="ECO:0000259" key="1">
    <source>
        <dbReference type="Pfam" id="PF00899"/>
    </source>
</evidence>
<dbReference type="InterPro" id="IPR035985">
    <property type="entry name" value="Ubiquitin-activating_enz"/>
</dbReference>
<dbReference type="Proteomes" id="UP001524501">
    <property type="component" value="Unassembled WGS sequence"/>
</dbReference>
<gene>
    <name evidence="2" type="ORF">NOF53_04120</name>
</gene>